<reference evidence="3 4" key="1">
    <citation type="journal article" date="2021" name="Int. J. Syst. Evol. Microbiol.">
        <title>Reticulibacter mediterranei gen. nov., sp. nov., within the new family Reticulibacteraceae fam. nov., and Ktedonospora formicarum gen. nov., sp. nov., Ktedonobacter robiniae sp. nov., Dictyobacter formicarum sp. nov. and Dictyobacter arantiisoli sp. nov., belonging to the class Ktedonobacteria.</title>
        <authorList>
            <person name="Yabe S."/>
            <person name="Zheng Y."/>
            <person name="Wang C.M."/>
            <person name="Sakai Y."/>
            <person name="Abe K."/>
            <person name="Yokota A."/>
            <person name="Donadio S."/>
            <person name="Cavaletti L."/>
            <person name="Monciardini P."/>
        </authorList>
    </citation>
    <scope>NUCLEOTIDE SEQUENCE [LARGE SCALE GENOMIC DNA]</scope>
    <source>
        <strain evidence="3 4">SOSP1-9</strain>
    </source>
</reference>
<name>A0ABQ3VCM5_9CHLR</name>
<feature type="compositionally biased region" description="Basic and acidic residues" evidence="2">
    <location>
        <begin position="427"/>
        <end position="441"/>
    </location>
</feature>
<dbReference type="Gene3D" id="1.20.58.60">
    <property type="match status" value="1"/>
</dbReference>
<dbReference type="Proteomes" id="UP000635565">
    <property type="component" value="Unassembled WGS sequence"/>
</dbReference>
<organism evidence="3 4">
    <name type="scientific">Dictyobacter formicarum</name>
    <dbReference type="NCBI Taxonomy" id="2778368"/>
    <lineage>
        <taxon>Bacteria</taxon>
        <taxon>Bacillati</taxon>
        <taxon>Chloroflexota</taxon>
        <taxon>Ktedonobacteria</taxon>
        <taxon>Ktedonobacterales</taxon>
        <taxon>Dictyobacteraceae</taxon>
        <taxon>Dictyobacter</taxon>
    </lineage>
</organism>
<evidence type="ECO:0008006" key="5">
    <source>
        <dbReference type="Google" id="ProtNLM"/>
    </source>
</evidence>
<feature type="coiled-coil region" evidence="1">
    <location>
        <begin position="97"/>
        <end position="124"/>
    </location>
</feature>
<feature type="region of interest" description="Disordered" evidence="2">
    <location>
        <begin position="143"/>
        <end position="184"/>
    </location>
</feature>
<dbReference type="EMBL" id="BNJJ01000003">
    <property type="protein sequence ID" value="GHO83148.1"/>
    <property type="molecule type" value="Genomic_DNA"/>
</dbReference>
<keyword evidence="1" id="KW-0175">Coiled coil</keyword>
<protein>
    <recommendedName>
        <fullName evidence="5">Methyl-accepting transducer domain-containing protein</fullName>
    </recommendedName>
</protein>
<accession>A0ABQ3VCM5</accession>
<evidence type="ECO:0000313" key="4">
    <source>
        <dbReference type="Proteomes" id="UP000635565"/>
    </source>
</evidence>
<feature type="compositionally biased region" description="Basic and acidic residues" evidence="2">
    <location>
        <begin position="11"/>
        <end position="23"/>
    </location>
</feature>
<feature type="compositionally biased region" description="Basic and acidic residues" evidence="2">
    <location>
        <begin position="408"/>
        <end position="419"/>
    </location>
</feature>
<sequence length="496" mass="54076">MNPEEPQAWGEPEHKERPKDPAHRNRQIRGIRALKGASDLKGARGSKGANNLKGVRGLKGANDLKGVQGLKGASDLKGVQDLLGTGTRHTGLQAGLKVLQEVVKDELQENIRKLKANLSNASETMRDNLQAGVQSALQTGANAIQESRSHGSKGEHNKKARTETPSHSQKIAQKTPDGVAPTKSKPQDILIDLLSDQKNRDELIDKLAQSIILAKNTLDKTVAAIDVVQDVLEKSAPLLGEQESIKKLQEILNKVEPGVKTARDVIDKIETLLYQRGDASTIREVLEKLTGSVDNLQGLLSNAKDRVDTLQAILHRVAVVFKALDKAAPLIDKKSKSEVSTARNLLNKVTVIVRKVEAILDKATTGVDVVQSALEKIIALPAQYVEPAPEVEAGKEPQQKIAPPTSEAKTEKETKKEPAPEVPASGDKAEAQKETTKSEDDMLDSLKKANIINPDVHVEDLHKELENLRLNIPEEAGIIGYPGHMLFVWKEEKEEE</sequence>
<feature type="region of interest" description="Disordered" evidence="2">
    <location>
        <begin position="1"/>
        <end position="59"/>
    </location>
</feature>
<evidence type="ECO:0000313" key="3">
    <source>
        <dbReference type="EMBL" id="GHO83148.1"/>
    </source>
</evidence>
<feature type="region of interest" description="Disordered" evidence="2">
    <location>
        <begin position="390"/>
        <end position="441"/>
    </location>
</feature>
<evidence type="ECO:0000256" key="1">
    <source>
        <dbReference type="SAM" id="Coils"/>
    </source>
</evidence>
<evidence type="ECO:0000256" key="2">
    <source>
        <dbReference type="SAM" id="MobiDB-lite"/>
    </source>
</evidence>
<feature type="compositionally biased region" description="Basic and acidic residues" evidence="2">
    <location>
        <begin position="147"/>
        <end position="164"/>
    </location>
</feature>
<gene>
    <name evidence="3" type="ORF">KSZ_11540</name>
</gene>
<feature type="coiled-coil region" evidence="1">
    <location>
        <begin position="286"/>
        <end position="313"/>
    </location>
</feature>
<proteinExistence type="predicted"/>
<comment type="caution">
    <text evidence="3">The sequence shown here is derived from an EMBL/GenBank/DDBJ whole genome shotgun (WGS) entry which is preliminary data.</text>
</comment>
<keyword evidence="4" id="KW-1185">Reference proteome</keyword>